<evidence type="ECO:0000256" key="2">
    <source>
        <dbReference type="ARBA" id="ARBA00022729"/>
    </source>
</evidence>
<dbReference type="CDD" id="cd01450">
    <property type="entry name" value="vWFA_subfamily_ECM"/>
    <property type="match status" value="1"/>
</dbReference>
<protein>
    <submittedName>
        <fullName evidence="16 17">Sushi</fullName>
    </submittedName>
</protein>
<keyword evidence="1 8" id="KW-0768">Sushi</keyword>
<feature type="disulfide bond" evidence="7">
    <location>
        <begin position="1429"/>
        <end position="1438"/>
    </location>
</feature>
<feature type="disulfide bond" evidence="8">
    <location>
        <begin position="2096"/>
        <end position="2123"/>
    </location>
</feature>
<feature type="domain" description="EGF-like" evidence="11">
    <location>
        <begin position="1183"/>
        <end position="1224"/>
    </location>
</feature>
<feature type="disulfide bond" evidence="7">
    <location>
        <begin position="1214"/>
        <end position="1223"/>
    </location>
</feature>
<feature type="disulfide bond" evidence="7">
    <location>
        <begin position="1371"/>
        <end position="1380"/>
    </location>
</feature>
<dbReference type="PRINTS" id="PR00895">
    <property type="entry name" value="PENTAXIN"/>
</dbReference>
<feature type="chain" id="PRO_5011408029" evidence="10">
    <location>
        <begin position="28"/>
        <end position="2239"/>
    </location>
</feature>
<dbReference type="SUPFAM" id="SSF57184">
    <property type="entry name" value="Growth factor receptor domain"/>
    <property type="match status" value="1"/>
</dbReference>
<dbReference type="InterPro" id="IPR011641">
    <property type="entry name" value="Tyr-kin_ephrin_A/B_rcpt-like"/>
</dbReference>
<feature type="domain" description="VWFA" evidence="12">
    <location>
        <begin position="136"/>
        <end position="313"/>
    </location>
</feature>
<evidence type="ECO:0000256" key="9">
    <source>
        <dbReference type="SAM" id="MobiDB-lite"/>
    </source>
</evidence>
<feature type="domain" description="Sushi" evidence="14">
    <location>
        <begin position="2126"/>
        <end position="2187"/>
    </location>
</feature>
<keyword evidence="3" id="KW-0677">Repeat</keyword>
<feature type="domain" description="EGF-like" evidence="11">
    <location>
        <begin position="1265"/>
        <end position="1301"/>
    </location>
</feature>
<reference evidence="17" key="2">
    <citation type="submission" date="2021-02" db="UniProtKB">
        <authorList>
            <consortium name="EnsemblMetazoa"/>
        </authorList>
    </citation>
    <scope>IDENTIFICATION</scope>
    <source>
        <strain evidence="17">JHB</strain>
    </source>
</reference>
<dbReference type="PROSITE" id="PS50825">
    <property type="entry name" value="HYR"/>
    <property type="match status" value="2"/>
</dbReference>
<dbReference type="PANTHER" id="PTHR46393">
    <property type="entry name" value="SUSHI DOMAIN-CONTAINING PROTEIN"/>
    <property type="match status" value="1"/>
</dbReference>
<feature type="disulfide bond" evidence="8">
    <location>
        <begin position="527"/>
        <end position="554"/>
    </location>
</feature>
<evidence type="ECO:0000313" key="18">
    <source>
        <dbReference type="Proteomes" id="UP000002320"/>
    </source>
</evidence>
<dbReference type="CDD" id="cd00054">
    <property type="entry name" value="EGF_CA"/>
    <property type="match status" value="3"/>
</dbReference>
<dbReference type="PROSITE" id="PS01186">
    <property type="entry name" value="EGF_2"/>
    <property type="match status" value="2"/>
</dbReference>
<dbReference type="InterPro" id="IPR000742">
    <property type="entry name" value="EGF"/>
</dbReference>
<dbReference type="Pfam" id="PF02494">
    <property type="entry name" value="HYR"/>
    <property type="match status" value="2"/>
</dbReference>
<gene>
    <name evidence="17" type="primary">6038477</name>
    <name evidence="16" type="ORF">CpipJ_CPIJ006405</name>
</gene>
<dbReference type="GO" id="GO:0005509">
    <property type="term" value="F:calcium ion binding"/>
    <property type="evidence" value="ECO:0007669"/>
    <property type="project" value="InterPro"/>
</dbReference>
<evidence type="ECO:0000256" key="5">
    <source>
        <dbReference type="ARBA" id="ARBA00023157"/>
    </source>
</evidence>
<keyword evidence="4" id="KW-0106">Calcium</keyword>
<dbReference type="InterPro" id="IPR013783">
    <property type="entry name" value="Ig-like_fold"/>
</dbReference>
<dbReference type="Pfam" id="PF00092">
    <property type="entry name" value="VWA"/>
    <property type="match status" value="1"/>
</dbReference>
<feature type="compositionally biased region" description="Polar residues" evidence="9">
    <location>
        <begin position="26"/>
        <end position="47"/>
    </location>
</feature>
<dbReference type="InterPro" id="IPR002035">
    <property type="entry name" value="VWF_A"/>
</dbReference>
<dbReference type="EMBL" id="DS231940">
    <property type="protein sequence ID" value="EDS28003.1"/>
    <property type="molecule type" value="Genomic_DNA"/>
</dbReference>
<dbReference type="InterPro" id="IPR000436">
    <property type="entry name" value="Sushi_SCR_CCP_dom"/>
</dbReference>
<dbReference type="GO" id="GO:0032991">
    <property type="term" value="C:protein-containing complex"/>
    <property type="evidence" value="ECO:0007669"/>
    <property type="project" value="UniProtKB-ARBA"/>
</dbReference>
<dbReference type="STRING" id="7176.B0WHU4"/>
<feature type="domain" description="EGF-like" evidence="11">
    <location>
        <begin position="1303"/>
        <end position="1339"/>
    </location>
</feature>
<dbReference type="InParanoid" id="B0WHU4"/>
<feature type="region of interest" description="Disordered" evidence="9">
    <location>
        <begin position="26"/>
        <end position="65"/>
    </location>
</feature>
<feature type="domain" description="HYR" evidence="13">
    <location>
        <begin position="623"/>
        <end position="707"/>
    </location>
</feature>
<evidence type="ECO:0000259" key="14">
    <source>
        <dbReference type="PROSITE" id="PS50923"/>
    </source>
</evidence>
<evidence type="ECO:0000256" key="6">
    <source>
        <dbReference type="ARBA" id="ARBA00023180"/>
    </source>
</evidence>
<feature type="domain" description="Sushi" evidence="14">
    <location>
        <begin position="1698"/>
        <end position="1755"/>
    </location>
</feature>
<dbReference type="Proteomes" id="UP000002320">
    <property type="component" value="Unassembled WGS sequence"/>
</dbReference>
<keyword evidence="5 7" id="KW-1015">Disulfide bond</keyword>
<dbReference type="Gene3D" id="2.60.40.10">
    <property type="entry name" value="Immunoglobulins"/>
    <property type="match status" value="1"/>
</dbReference>
<feature type="domain" description="EGF-like" evidence="11">
    <location>
        <begin position="1383"/>
        <end position="1439"/>
    </location>
</feature>
<feature type="signal peptide" evidence="10">
    <location>
        <begin position="1"/>
        <end position="27"/>
    </location>
</feature>
<evidence type="ECO:0000259" key="13">
    <source>
        <dbReference type="PROSITE" id="PS50825"/>
    </source>
</evidence>
<keyword evidence="6" id="KW-0325">Glycoprotein</keyword>
<reference evidence="16" key="1">
    <citation type="submission" date="2007-03" db="EMBL/GenBank/DDBJ databases">
        <title>Annotation of Culex pipiens quinquefasciatus.</title>
        <authorList>
            <consortium name="The Broad Institute Genome Sequencing Platform"/>
            <person name="Atkinson P.W."/>
            <person name="Hemingway J."/>
            <person name="Christensen B.M."/>
            <person name="Higgs S."/>
            <person name="Kodira C."/>
            <person name="Hannick L."/>
            <person name="Megy K."/>
            <person name="O'Leary S."/>
            <person name="Pearson M."/>
            <person name="Haas B.J."/>
            <person name="Mauceli E."/>
            <person name="Wortman J.R."/>
            <person name="Lee N.H."/>
            <person name="Guigo R."/>
            <person name="Stanke M."/>
            <person name="Alvarado L."/>
            <person name="Amedeo P."/>
            <person name="Antoine C.H."/>
            <person name="Arensburger P."/>
            <person name="Bidwell S.L."/>
            <person name="Crawford M."/>
            <person name="Camaro F."/>
            <person name="Devon K."/>
            <person name="Engels R."/>
            <person name="Hammond M."/>
            <person name="Howarth C."/>
            <person name="Koehrsen M."/>
            <person name="Lawson D."/>
            <person name="Montgomery P."/>
            <person name="Nene V."/>
            <person name="Nusbaum C."/>
            <person name="Puiu D."/>
            <person name="Romero-Severson J."/>
            <person name="Severson D.W."/>
            <person name="Shumway M."/>
            <person name="Sisk P."/>
            <person name="Stolte C."/>
            <person name="Zeng Q."/>
            <person name="Eisenstadt E."/>
            <person name="Fraser-Liggett C."/>
            <person name="Strausberg R."/>
            <person name="Galagan J."/>
            <person name="Birren B."/>
            <person name="Collins F.H."/>
        </authorList>
    </citation>
    <scope>NUCLEOTIDE SEQUENCE [LARGE SCALE GENOMIC DNA]</scope>
    <source>
        <strain evidence="16">JHB</strain>
    </source>
</reference>
<dbReference type="PROSITE" id="PS50026">
    <property type="entry name" value="EGF_3"/>
    <property type="match status" value="6"/>
</dbReference>
<evidence type="ECO:0000259" key="11">
    <source>
        <dbReference type="PROSITE" id="PS50026"/>
    </source>
</evidence>
<dbReference type="FunFam" id="2.60.120.200:FF:000012">
    <property type="entry name" value="neuronal pentraxin receptor"/>
    <property type="match status" value="1"/>
</dbReference>
<dbReference type="SMART" id="SM00179">
    <property type="entry name" value="EGF_CA"/>
    <property type="match status" value="3"/>
</dbReference>
<feature type="disulfide bond" evidence="8">
    <location>
        <begin position="2158"/>
        <end position="2185"/>
    </location>
</feature>
<dbReference type="PROSITE" id="PS50234">
    <property type="entry name" value="VWFA"/>
    <property type="match status" value="1"/>
</dbReference>
<dbReference type="InterPro" id="IPR036465">
    <property type="entry name" value="vWFA_dom_sf"/>
</dbReference>
<dbReference type="SUPFAM" id="SSF49899">
    <property type="entry name" value="Concanavalin A-like lectins/glucanases"/>
    <property type="match status" value="1"/>
</dbReference>
<dbReference type="Gene3D" id="2.10.25.10">
    <property type="entry name" value="Laminin"/>
    <property type="match status" value="6"/>
</dbReference>
<evidence type="ECO:0000256" key="7">
    <source>
        <dbReference type="PROSITE-ProRule" id="PRU00076"/>
    </source>
</evidence>
<dbReference type="InterPro" id="IPR013320">
    <property type="entry name" value="ConA-like_dom_sf"/>
</dbReference>
<dbReference type="InterPro" id="IPR001881">
    <property type="entry name" value="EGF-like_Ca-bd_dom"/>
</dbReference>
<feature type="domain" description="Sushi" evidence="14">
    <location>
        <begin position="2188"/>
        <end position="2239"/>
    </location>
</feature>
<feature type="disulfide bond" evidence="7">
    <location>
        <begin position="1291"/>
        <end position="1300"/>
    </location>
</feature>
<dbReference type="SMART" id="SM00181">
    <property type="entry name" value="EGF"/>
    <property type="match status" value="8"/>
</dbReference>
<evidence type="ECO:0000313" key="17">
    <source>
        <dbReference type="EnsemblMetazoa" id="CPIJ006405-PA"/>
    </source>
</evidence>
<feature type="disulfide bond" evidence="8">
    <location>
        <begin position="463"/>
        <end position="490"/>
    </location>
</feature>
<dbReference type="HOGENOM" id="CLU_001117_0_0_1"/>
<dbReference type="PROSITE" id="PS50923">
    <property type="entry name" value="SUSHI"/>
    <property type="match status" value="9"/>
</dbReference>
<accession>B0WHU4</accession>
<feature type="region of interest" description="Disordered" evidence="9">
    <location>
        <begin position="935"/>
        <end position="954"/>
    </location>
</feature>
<feature type="disulfide bond" evidence="7">
    <location>
        <begin position="1329"/>
        <end position="1338"/>
    </location>
</feature>
<evidence type="ECO:0000256" key="3">
    <source>
        <dbReference type="ARBA" id="ARBA00022737"/>
    </source>
</evidence>
<feature type="disulfide bond" evidence="8">
    <location>
        <begin position="1668"/>
        <end position="1695"/>
    </location>
</feature>
<dbReference type="PANTHER" id="PTHR46393:SF7">
    <property type="entry name" value="COMPLEMENT C2"/>
    <property type="match status" value="1"/>
</dbReference>
<dbReference type="VEuPathDB" id="VectorBase:CPIJ006405"/>
<dbReference type="SUPFAM" id="SSF53300">
    <property type="entry name" value="vWA-like"/>
    <property type="match status" value="1"/>
</dbReference>
<dbReference type="InterPro" id="IPR035976">
    <property type="entry name" value="Sushi/SCR/CCP_sf"/>
</dbReference>
<comment type="caution">
    <text evidence="7">Lacks conserved residue(s) required for the propagation of feature annotation.</text>
</comment>
<dbReference type="Gene3D" id="2.60.120.200">
    <property type="match status" value="1"/>
</dbReference>
<feature type="domain" description="Sushi" evidence="14">
    <location>
        <begin position="1757"/>
        <end position="1825"/>
    </location>
</feature>
<name>B0WHU4_CULQU</name>
<dbReference type="SMART" id="SM00159">
    <property type="entry name" value="PTX"/>
    <property type="match status" value="1"/>
</dbReference>
<feature type="domain" description="Sushi" evidence="14">
    <location>
        <begin position="557"/>
        <end position="624"/>
    </location>
</feature>
<keyword evidence="2 10" id="KW-0732">Signal</keyword>
<dbReference type="eggNOG" id="KOG1217">
    <property type="taxonomic scope" value="Eukaryota"/>
</dbReference>
<dbReference type="Gene3D" id="2.10.50.10">
    <property type="entry name" value="Tumor Necrosis Factor Receptor, subunit A, domain 2"/>
    <property type="match status" value="1"/>
</dbReference>
<feature type="disulfide bond" evidence="8">
    <location>
        <begin position="1726"/>
        <end position="1753"/>
    </location>
</feature>
<dbReference type="Gene3D" id="2.10.70.10">
    <property type="entry name" value="Complement Module, domain 1"/>
    <property type="match status" value="8"/>
</dbReference>
<dbReference type="CDD" id="cd00033">
    <property type="entry name" value="CCP"/>
    <property type="match status" value="8"/>
</dbReference>
<sequence>MGPTPLCLLVAITALLSSTWPAGLATAQSTSDEPTFKTTTLNAGTSEDYQEYDDDSAAPAPQDLPPPGLSVVSHITLDEDPKFKTSGAADEAAAAVSASNEILRSENSVIKVKVDRLSGSFKKSVEKIKTKNKRVDIVFLIDASSSVGRQNFASEIKFVKKLLSDFNVSYNYTRVAVITFSSQKKIFRHIDQISQSVEDNDKCLLLNYQVPRIAFSGGGTYTYGALKEAEEIFKNARLDSKKIIFLITDGFSNGRDPIPLAGRLKKDNNVVIYSIGIQSGNYAELHAIASAPEGDHCYLLDSFDHFETLARKALHSDYKTGESIFVNASLCDVLCMDDQEFLDGECCDPNATCSCSTTGHYSCICRSGFSGSGLRGACHPCPNGTFWNGPNQCTNCPDANHITVDVPAMNSSACICKTGYKADESGLCEVITCPELTPPENGYFVKHPSGCGQVLHAACGTRCQSGYQLVGDSIRLCQENGEWSGNDPKCVLKTCPALKIPYYGLAVVSVDRATEPMPIDTDCTFKCGHGFYLVGSNSRNCLPLSKWDGLQTSCKQILCSPLPKIPFSQYDPTDCAEQKSAHGSNCTLVCNFGFELKGGPSTKSCAGKRNGVWTQKAKTPRCIDVTPPHLMCPNNYTLPMHDDFNYAIVKRLNRPYVFDNGGDNFTFWSKPAIKEQGTKLYAGTHLFTYVAVDSFKNKAKCNFSVEIVDSTAPVIENCYDPPIFYLTNASNDNETFVEWDEPSVFDNSNENVTTTRSVDFGYLEAGNYSVVYRASDTSGNVAECTLNVTVKESKCDNLPSPPNGETICAKNASHTWCEVTCHFEHSFHDRDDSSVTLFCDNRKPSWNTGLQSVPECTAIERPVAVEEVFTINLGTEVSSLCEDAEAKDEVSSVFEANLKEQLCGDQADCEITTSIPACDSVDEPDDKTRYQIVKREAPTEGQTKGRRQNNKRDDRASIKINVYTKLSKRLGMWKHDGKKSDNIKRVKAELQNINNNEKLRKRLGELNMDLSVLKLDETICCPHGSVAKKLTCGKNKLSSSDFLSMYQELKIKKCLFTFQVQCPRGTYHNHTTNACVSCPMGTYNEITGQSDCIHCPPYHSTRKPNSKHSTECKPQCPPGTIAKLKLMKKERAQKYHKSVMPFCRRCEPGEYQGLYNRISCDKCPPTHISPRGSTSIADCVPKVLRPCLADRNACGSHGQCVPDPVSDYLYSCTCDEGFAGSHCEKQLEICASAPCYNAGTCVALSATSVRCICQPPYGGSYCEQYLDPCRSDICLNGGTCVESGGYAVCECQGSYEGDRCELVKNCCSPNPCENGGICSVVEDGYSCSCPPGQMGKRCHLKPCDYVPCPEAAICVNVRQAITLATHFTCVCPKGLKGVNCTEIDNPCDRNPCRNNGRCTPVKLREMNSRISAHSDLEGDELYTKVRCECAPYFYGAFCETLTTPDFVMSFEKSGTNDYIKVAGPKRNLTEISLCTWIETKDDFNYGTVISYATPKTDNAFTFTDYSGFALYVSGDHVVTNAYINDGSWHFVCLTWTSHKGVYEIYLDGELHTTGHDLSAGKVIEANGLFVIGQEQDSLGGSFSESESFVGKLAYFDLWSRSLAGYEVKELYYSCEPYQGDLIQWTDLKSKVVGSVKVHKSEFCRACERNLTLQNGFVNYYENRAYFSCDEGYKLHGPSETVCLRTSKWSDANSFCKLIRCGSLSSILNGKVIISKSSYNGVARFVCDDGFYLLGDQTTRCTIHGNWSSPPPECISIVKCPALTATEGSMLIYASERGVLNQVYENYAVGTLVEVRCNDGYYLDGENLLTCLDSGVWDIPIPVCMSTEVVSSSTELSPTSERTGPTIIKINRRPDVRFWKQLRDYLFYGCSPLDPDKKSPICQPSDDSYNIFTDLTAFKVPVSEDYQNMDAKLLQYLSKTTKPDANLNPRNLLDYILYGTIEPIDKALRLPKQIEDSYRFVICLFIDIIMMDREVTFDDEVLLDINSRENINDKIKNLLKHVVQPIYEAHLRYQDNTRQQELENQRNALKKILALAEVERMLVQRCRLSAVPDPPIDSRIKSVESTALELRPLDLRIEKFRKRADTLNVGDRVWFGCNAGFTMKGTGYTECTPEGHWSYFDSFCEGVLCDQPPLLPGMEIAASSVDSRYYYDDEIEFRCSEGYVMQGHPIIKCSIAGKWSPIVARCTKISCGKPKISSAAKIISGSSYQFNEQLKILCADKRIVETVCQANGKWSQFEEC</sequence>
<dbReference type="SUPFAM" id="SSF57196">
    <property type="entry name" value="EGF/Laminin"/>
    <property type="match status" value="3"/>
</dbReference>
<keyword evidence="7" id="KW-0245">EGF-like domain</keyword>
<feature type="domain" description="Sushi" evidence="14">
    <location>
        <begin position="2074"/>
        <end position="2125"/>
    </location>
</feature>
<feature type="domain" description="EGF-like" evidence="11">
    <location>
        <begin position="1340"/>
        <end position="1381"/>
    </location>
</feature>
<feature type="domain" description="EGF-like" evidence="11">
    <location>
        <begin position="1226"/>
        <end position="1263"/>
    </location>
</feature>
<evidence type="ECO:0000313" key="16">
    <source>
        <dbReference type="EMBL" id="EDS28003.1"/>
    </source>
</evidence>
<dbReference type="Gene3D" id="3.40.50.410">
    <property type="entry name" value="von Willebrand factor, type A domain"/>
    <property type="match status" value="1"/>
</dbReference>
<feature type="domain" description="Sushi" evidence="14">
    <location>
        <begin position="493"/>
        <end position="556"/>
    </location>
</feature>
<dbReference type="SMART" id="SM01411">
    <property type="entry name" value="Ephrin_rec_like"/>
    <property type="match status" value="3"/>
</dbReference>
<dbReference type="InterPro" id="IPR003410">
    <property type="entry name" value="HYR_dom"/>
</dbReference>
<dbReference type="Pfam" id="PF00084">
    <property type="entry name" value="Sushi"/>
    <property type="match status" value="7"/>
</dbReference>
<dbReference type="InterPro" id="IPR001759">
    <property type="entry name" value="PTX_dom"/>
</dbReference>
<feature type="domain" description="Pentraxin (PTX)" evidence="15">
    <location>
        <begin position="1444"/>
        <end position="1643"/>
    </location>
</feature>
<evidence type="ECO:0000256" key="4">
    <source>
        <dbReference type="ARBA" id="ARBA00022837"/>
    </source>
</evidence>
<dbReference type="PROSITE" id="PS51828">
    <property type="entry name" value="PTX_2"/>
    <property type="match status" value="1"/>
</dbReference>
<dbReference type="OMA" id="KVRNCLP"/>
<feature type="domain" description="HYR" evidence="13">
    <location>
        <begin position="708"/>
        <end position="792"/>
    </location>
</feature>
<dbReference type="Pfam" id="PF07699">
    <property type="entry name" value="Ephrin_rec_like"/>
    <property type="match status" value="1"/>
</dbReference>
<evidence type="ECO:0000256" key="8">
    <source>
        <dbReference type="PROSITE-ProRule" id="PRU00302"/>
    </source>
</evidence>
<evidence type="ECO:0000259" key="12">
    <source>
        <dbReference type="PROSITE" id="PS50234"/>
    </source>
</evidence>
<evidence type="ECO:0000256" key="1">
    <source>
        <dbReference type="ARBA" id="ARBA00022659"/>
    </source>
</evidence>
<dbReference type="Pfam" id="PF00008">
    <property type="entry name" value="EGF"/>
    <property type="match status" value="2"/>
</dbReference>
<dbReference type="VEuPathDB" id="VectorBase:CQUJHB002904"/>
<dbReference type="SMART" id="SM00327">
    <property type="entry name" value="VWA"/>
    <property type="match status" value="1"/>
</dbReference>
<keyword evidence="18" id="KW-1185">Reference proteome</keyword>
<dbReference type="OrthoDB" id="6515930at2759"/>
<dbReference type="Pfam" id="PF00354">
    <property type="entry name" value="Pentaxin"/>
    <property type="match status" value="1"/>
</dbReference>
<dbReference type="InterPro" id="IPR009030">
    <property type="entry name" value="Growth_fac_rcpt_cys_sf"/>
</dbReference>
<dbReference type="EnsemblMetazoa" id="CPIJ006405-RA">
    <property type="protein sequence ID" value="CPIJ006405-PA"/>
    <property type="gene ID" value="CPIJ006405"/>
</dbReference>
<organism>
    <name type="scientific">Culex quinquefasciatus</name>
    <name type="common">Southern house mosquito</name>
    <name type="synonym">Culex pungens</name>
    <dbReference type="NCBI Taxonomy" id="7176"/>
    <lineage>
        <taxon>Eukaryota</taxon>
        <taxon>Metazoa</taxon>
        <taxon>Ecdysozoa</taxon>
        <taxon>Arthropoda</taxon>
        <taxon>Hexapoda</taxon>
        <taxon>Insecta</taxon>
        <taxon>Pterygota</taxon>
        <taxon>Neoptera</taxon>
        <taxon>Endopterygota</taxon>
        <taxon>Diptera</taxon>
        <taxon>Nematocera</taxon>
        <taxon>Culicoidea</taxon>
        <taxon>Culicidae</taxon>
        <taxon>Culicinae</taxon>
        <taxon>Culicini</taxon>
        <taxon>Culex</taxon>
        <taxon>Culex</taxon>
    </lineage>
</organism>
<dbReference type="SMART" id="SM00032">
    <property type="entry name" value="CCP"/>
    <property type="match status" value="10"/>
</dbReference>
<dbReference type="eggNOG" id="KOG4297">
    <property type="taxonomic scope" value="Eukaryota"/>
</dbReference>
<dbReference type="SUPFAM" id="SSF57535">
    <property type="entry name" value="Complement control module/SCR domain"/>
    <property type="match status" value="8"/>
</dbReference>
<proteinExistence type="predicted"/>
<feature type="disulfide bond" evidence="7">
    <location>
        <begin position="1253"/>
        <end position="1262"/>
    </location>
</feature>
<feature type="disulfide bond" evidence="8">
    <location>
        <begin position="1796"/>
        <end position="1823"/>
    </location>
</feature>
<feature type="domain" description="Sushi" evidence="14">
    <location>
        <begin position="431"/>
        <end position="492"/>
    </location>
</feature>
<dbReference type="KEGG" id="cqu:CpipJ_CPIJ006405"/>
<feature type="domain" description="Sushi" evidence="14">
    <location>
        <begin position="1644"/>
        <end position="1697"/>
    </location>
</feature>
<dbReference type="PROSITE" id="PS00022">
    <property type="entry name" value="EGF_1"/>
    <property type="match status" value="6"/>
</dbReference>
<evidence type="ECO:0000256" key="10">
    <source>
        <dbReference type="SAM" id="SignalP"/>
    </source>
</evidence>
<evidence type="ECO:0000259" key="15">
    <source>
        <dbReference type="PROSITE" id="PS51828"/>
    </source>
</evidence>